<dbReference type="PROSITE" id="PS50011">
    <property type="entry name" value="PROTEIN_KINASE_DOM"/>
    <property type="match status" value="1"/>
</dbReference>
<keyword evidence="5" id="KW-1185">Reference proteome</keyword>
<evidence type="ECO:0000313" key="4">
    <source>
        <dbReference type="EMBL" id="ADU28876.1"/>
    </source>
</evidence>
<dbReference type="SUPFAM" id="SSF56112">
    <property type="entry name" value="Protein kinase-like (PK-like)"/>
    <property type="match status" value="1"/>
</dbReference>
<evidence type="ECO:0000259" key="3">
    <source>
        <dbReference type="PROSITE" id="PS50011"/>
    </source>
</evidence>
<dbReference type="HOGENOM" id="CLU_006533_0_3_9"/>
<dbReference type="PANTHER" id="PTHR10566:SF113">
    <property type="entry name" value="PROTEIN ACTIVITY OF BC1 COMPLEX KINASE 7, CHLOROPLASTIC"/>
    <property type="match status" value="1"/>
</dbReference>
<dbReference type="InterPro" id="IPR050154">
    <property type="entry name" value="UbiB_kinase"/>
</dbReference>
<evidence type="ECO:0000256" key="1">
    <source>
        <dbReference type="ARBA" id="ARBA00009670"/>
    </source>
</evidence>
<dbReference type="PANTHER" id="PTHR10566">
    <property type="entry name" value="CHAPERONE-ACTIVITY OF BC1 COMPLEX CABC1 -RELATED"/>
    <property type="match status" value="1"/>
</dbReference>
<accession>E6TYD8</accession>
<dbReference type="Gene3D" id="1.10.510.10">
    <property type="entry name" value="Transferase(Phosphotransferase) domain 1"/>
    <property type="match status" value="1"/>
</dbReference>
<dbReference type="OrthoDB" id="9795390at2"/>
<dbReference type="Pfam" id="PF03109">
    <property type="entry name" value="ABC1"/>
    <property type="match status" value="1"/>
</dbReference>
<gene>
    <name evidence="4" type="ordered locus">Bcell_0594</name>
</gene>
<feature type="transmembrane region" description="Helical" evidence="2">
    <location>
        <begin position="505"/>
        <end position="525"/>
    </location>
</feature>
<dbReference type="InterPro" id="IPR000719">
    <property type="entry name" value="Prot_kinase_dom"/>
</dbReference>
<keyword evidence="2" id="KW-0472">Membrane</keyword>
<dbReference type="GO" id="GO:0004672">
    <property type="term" value="F:protein kinase activity"/>
    <property type="evidence" value="ECO:0007669"/>
    <property type="project" value="InterPro"/>
</dbReference>
<dbReference type="Proteomes" id="UP000001401">
    <property type="component" value="Chromosome"/>
</dbReference>
<dbReference type="GO" id="GO:0005524">
    <property type="term" value="F:ATP binding"/>
    <property type="evidence" value="ECO:0007669"/>
    <property type="project" value="InterPro"/>
</dbReference>
<name>E6TYD8_EVAC2</name>
<keyword evidence="2" id="KW-0812">Transmembrane</keyword>
<feature type="transmembrane region" description="Helical" evidence="2">
    <location>
        <begin position="12"/>
        <end position="29"/>
    </location>
</feature>
<evidence type="ECO:0000313" key="5">
    <source>
        <dbReference type="Proteomes" id="UP000001401"/>
    </source>
</evidence>
<reference evidence="4 5" key="1">
    <citation type="submission" date="2010-12" db="EMBL/GenBank/DDBJ databases">
        <title>Complete sequence of Bacillus cellulosilyticus DSM 2522.</title>
        <authorList>
            <consortium name="US DOE Joint Genome Institute"/>
            <person name="Lucas S."/>
            <person name="Copeland A."/>
            <person name="Lapidus A."/>
            <person name="Cheng J.-F."/>
            <person name="Bruce D."/>
            <person name="Goodwin L."/>
            <person name="Pitluck S."/>
            <person name="Chertkov O."/>
            <person name="Detter J.C."/>
            <person name="Han C."/>
            <person name="Tapia R."/>
            <person name="Land M."/>
            <person name="Hauser L."/>
            <person name="Jeffries C."/>
            <person name="Kyrpides N."/>
            <person name="Ivanova N."/>
            <person name="Mikhailova N."/>
            <person name="Brumm P."/>
            <person name="Mead D."/>
            <person name="Woyke T."/>
        </authorList>
    </citation>
    <scope>NUCLEOTIDE SEQUENCE [LARGE SCALE GENOMIC DNA]</scope>
    <source>
        <strain evidence="5">ATCC 21833 / DSM 2522 / FERM P-1141 / JCM 9156 / N-4</strain>
    </source>
</reference>
<sequence>MKVKSKVRRMAIVLKMAFVIFLQVYWYKLRKKPESDWELLWIKIGKRFRNTLFELEGLLIKIGQLLSIRADLLPHGFINQIQDLTDHVPPSEWGEIKEILEREWGTSIEEHFLSIEEKAVASASIGEVYKAVLKSGEEVAIKVQRPDIQSIIKTDFRTLRVIIWFADHLVPLPKGFINFKVLFKELKEVIERELDFSQEKNVLLSFKERFKENESVIIPGVYDELSTSSVLVMDWLDGIKVTDKVRLNELGINRGDLVEGIMKVFLPQWLEPGVFHADPHSGNMLVSREGKIILLDFGMVGEISNSDAIYFQKLIEGLLSKNYVKAVDSLVHLGFLLPEADPRIMEKLLAEMMTIQPNQLKNMDLVAMKLEMNDMIQALPIQVPTRFVFLGRSFVTIEGVLRGLATDEELMALFKPIFMNWLKQKGNNKWSFISYWLQSQPVFKFFYSIAEFLKLPKTLEELKETEQRREFQFTLYENSKQRLFYLSASSAIGILVGIYTEHDFIMQLCIGVTALSSFGYLVFSYKLRKWMKFMHEKRR</sequence>
<dbReference type="KEGG" id="bco:Bcell_0594"/>
<dbReference type="EMBL" id="CP002394">
    <property type="protein sequence ID" value="ADU28876.1"/>
    <property type="molecule type" value="Genomic_DNA"/>
</dbReference>
<dbReference type="eggNOG" id="COG0661">
    <property type="taxonomic scope" value="Bacteria"/>
</dbReference>
<dbReference type="InterPro" id="IPR004147">
    <property type="entry name" value="ABC1_dom"/>
</dbReference>
<feature type="domain" description="Protein kinase" evidence="3">
    <location>
        <begin position="114"/>
        <end position="443"/>
    </location>
</feature>
<comment type="similarity">
    <text evidence="1">Belongs to the protein kinase superfamily. ADCK protein kinase family.</text>
</comment>
<dbReference type="CDD" id="cd05121">
    <property type="entry name" value="ABC1_ADCK3-like"/>
    <property type="match status" value="1"/>
</dbReference>
<feature type="transmembrane region" description="Helical" evidence="2">
    <location>
        <begin position="483"/>
        <end position="499"/>
    </location>
</feature>
<evidence type="ECO:0000256" key="2">
    <source>
        <dbReference type="SAM" id="Phobius"/>
    </source>
</evidence>
<dbReference type="InterPro" id="IPR011009">
    <property type="entry name" value="Kinase-like_dom_sf"/>
</dbReference>
<keyword evidence="2" id="KW-1133">Transmembrane helix</keyword>
<organism evidence="4 5">
    <name type="scientific">Evansella cellulosilytica (strain ATCC 21833 / DSM 2522 / FERM P-1141 / JCM 9156 / N-4)</name>
    <name type="common">Bacillus cellulosilyticus</name>
    <dbReference type="NCBI Taxonomy" id="649639"/>
    <lineage>
        <taxon>Bacteria</taxon>
        <taxon>Bacillati</taxon>
        <taxon>Bacillota</taxon>
        <taxon>Bacilli</taxon>
        <taxon>Bacillales</taxon>
        <taxon>Bacillaceae</taxon>
        <taxon>Evansella</taxon>
    </lineage>
</organism>
<dbReference type="AlphaFoldDB" id="E6TYD8"/>
<proteinExistence type="inferred from homology"/>
<protein>
    <submittedName>
        <fullName evidence="4">ABC-1 domain-containing protein</fullName>
    </submittedName>
</protein>